<keyword evidence="1" id="KW-1133">Transmembrane helix</keyword>
<keyword evidence="3" id="KW-1185">Reference proteome</keyword>
<proteinExistence type="predicted"/>
<evidence type="ECO:0000256" key="1">
    <source>
        <dbReference type="SAM" id="Phobius"/>
    </source>
</evidence>
<dbReference type="PANTHER" id="PTHR33222">
    <property type="match status" value="1"/>
</dbReference>
<comment type="caution">
    <text evidence="2">The sequence shown here is derived from an EMBL/GenBank/DDBJ whole genome shotgun (WGS) entry which is preliminary data.</text>
</comment>
<evidence type="ECO:0000313" key="3">
    <source>
        <dbReference type="Proteomes" id="UP000290289"/>
    </source>
</evidence>
<dbReference type="AlphaFoldDB" id="A0A498KQ79"/>
<gene>
    <name evidence="2" type="ORF">DVH24_014431</name>
</gene>
<dbReference type="Proteomes" id="UP000290289">
    <property type="component" value="Chromosome 1"/>
</dbReference>
<organism evidence="2 3">
    <name type="scientific">Malus domestica</name>
    <name type="common">Apple</name>
    <name type="synonym">Pyrus malus</name>
    <dbReference type="NCBI Taxonomy" id="3750"/>
    <lineage>
        <taxon>Eukaryota</taxon>
        <taxon>Viridiplantae</taxon>
        <taxon>Streptophyta</taxon>
        <taxon>Embryophyta</taxon>
        <taxon>Tracheophyta</taxon>
        <taxon>Spermatophyta</taxon>
        <taxon>Magnoliopsida</taxon>
        <taxon>eudicotyledons</taxon>
        <taxon>Gunneridae</taxon>
        <taxon>Pentapetalae</taxon>
        <taxon>rosids</taxon>
        <taxon>fabids</taxon>
        <taxon>Rosales</taxon>
        <taxon>Rosaceae</taxon>
        <taxon>Amygdaloideae</taxon>
        <taxon>Maleae</taxon>
        <taxon>Malus</taxon>
    </lineage>
</organism>
<dbReference type="InterPro" id="IPR033344">
    <property type="entry name" value="CURT1"/>
</dbReference>
<dbReference type="GO" id="GO:0009535">
    <property type="term" value="C:chloroplast thylakoid membrane"/>
    <property type="evidence" value="ECO:0007669"/>
    <property type="project" value="TreeGrafter"/>
</dbReference>
<feature type="transmembrane region" description="Helical" evidence="1">
    <location>
        <begin position="18"/>
        <end position="39"/>
    </location>
</feature>
<protein>
    <submittedName>
        <fullName evidence="2">Uncharacterized protein</fullName>
    </submittedName>
</protein>
<keyword evidence="1" id="KW-0812">Transmembrane</keyword>
<evidence type="ECO:0000313" key="2">
    <source>
        <dbReference type="EMBL" id="RXI07865.1"/>
    </source>
</evidence>
<keyword evidence="1" id="KW-0472">Membrane</keyword>
<reference evidence="2 3" key="1">
    <citation type="submission" date="2018-10" db="EMBL/GenBank/DDBJ databases">
        <title>A high-quality apple genome assembly.</title>
        <authorList>
            <person name="Hu J."/>
        </authorList>
    </citation>
    <scope>NUCLEOTIDE SEQUENCE [LARGE SCALE GENOMIC DNA]</scope>
    <source>
        <strain evidence="3">cv. HFTH1</strain>
        <tissue evidence="2">Young leaf</tissue>
    </source>
</reference>
<name>A0A498KQ79_MALDO</name>
<dbReference type="EMBL" id="RDQH01000327">
    <property type="protein sequence ID" value="RXI07865.1"/>
    <property type="molecule type" value="Genomic_DNA"/>
</dbReference>
<dbReference type="PANTHER" id="PTHR33222:SF2">
    <property type="entry name" value="PROTEIN CURVATURE THYLAKOID 1D, CHLOROPLASTIC"/>
    <property type="match status" value="1"/>
</dbReference>
<sequence>MERQVEQSDLDCDDTYSLLLYGGGTLFALWLASVVVGAIDSIPLENRDELVAKLQVLKKQVLRPDDD</sequence>
<accession>A0A498KQ79</accession>